<gene>
    <name evidence="9" type="ORF">J2W40_001028</name>
</gene>
<dbReference type="Gene3D" id="3.90.380.10">
    <property type="entry name" value="Naphthalene 1,2-dioxygenase Alpha Subunit, Chain A, domain 1"/>
    <property type="match status" value="2"/>
</dbReference>
<dbReference type="InterPro" id="IPR036922">
    <property type="entry name" value="Rieske_2Fe-2S_sf"/>
</dbReference>
<dbReference type="PRINTS" id="PR00090">
    <property type="entry name" value="RNGDIOXGNASE"/>
</dbReference>
<dbReference type="CDD" id="cd03469">
    <property type="entry name" value="Rieske_RO_Alpha_N"/>
    <property type="match status" value="1"/>
</dbReference>
<dbReference type="PROSITE" id="PS51296">
    <property type="entry name" value="RIESKE"/>
    <property type="match status" value="1"/>
</dbReference>
<evidence type="ECO:0000256" key="4">
    <source>
        <dbReference type="ARBA" id="ARBA00023002"/>
    </source>
</evidence>
<reference evidence="9 10" key="1">
    <citation type="submission" date="2023-07" db="EMBL/GenBank/DDBJ databases">
        <title>Sorghum-associated microbial communities from plants grown in Nebraska, USA.</title>
        <authorList>
            <person name="Schachtman D."/>
        </authorList>
    </citation>
    <scope>NUCLEOTIDE SEQUENCE [LARGE SCALE GENOMIC DNA]</scope>
    <source>
        <strain evidence="9 10">4256</strain>
    </source>
</reference>
<evidence type="ECO:0000313" key="10">
    <source>
        <dbReference type="Proteomes" id="UP001267638"/>
    </source>
</evidence>
<organism evidence="9 10">
    <name type="scientific">Sphingobium xenophagum</name>
    <dbReference type="NCBI Taxonomy" id="121428"/>
    <lineage>
        <taxon>Bacteria</taxon>
        <taxon>Pseudomonadati</taxon>
        <taxon>Pseudomonadota</taxon>
        <taxon>Alphaproteobacteria</taxon>
        <taxon>Sphingomonadales</taxon>
        <taxon>Sphingomonadaceae</taxon>
        <taxon>Sphingobium</taxon>
    </lineage>
</organism>
<dbReference type="InterPro" id="IPR015881">
    <property type="entry name" value="ARHD_Rieske_2Fe_2S"/>
</dbReference>
<dbReference type="Gene3D" id="2.102.10.10">
    <property type="entry name" value="Rieske [2Fe-2S] iron-sulphur domain"/>
    <property type="match status" value="1"/>
</dbReference>
<evidence type="ECO:0000256" key="6">
    <source>
        <dbReference type="ARBA" id="ARBA00023014"/>
    </source>
</evidence>
<dbReference type="SUPFAM" id="SSF50022">
    <property type="entry name" value="ISP domain"/>
    <property type="match status" value="1"/>
</dbReference>
<keyword evidence="2" id="KW-0001">2Fe-2S</keyword>
<dbReference type="Pfam" id="PF00355">
    <property type="entry name" value="Rieske"/>
    <property type="match status" value="1"/>
</dbReference>
<evidence type="ECO:0000256" key="7">
    <source>
        <dbReference type="ARBA" id="ARBA00023027"/>
    </source>
</evidence>
<dbReference type="PROSITE" id="PS00570">
    <property type="entry name" value="RING_HYDROXYL_ALPHA"/>
    <property type="match status" value="1"/>
</dbReference>
<sequence>MPRMTGAIEPWERRAMLDLVTDQRPENDFARMDYERDRKAPPEGFPKLPDIPGSRYTDAEFLKLEREMMWDRAWLYAGHTDQLPNPGSWFLTRNSGAPIIVARTLTGEIKAFYNTCQHRGAPLVTEEAGEGRGFVCGYHGWSYTLDGKLTAVRDKRDFVDLDFSCRSLMQVRCELLGSLIFINRDPDAQPLLAHIGPMAEQLEQFELEKLRLVDSRSYEVDCNVKVLLDAFLEVYHLKSIHVDTVDRFLDHRAMIVTLWPNGHSRMATPNRRPDWVDPGTVGMPAIPSITEFPAKNNVSYQIFPNFVMPPAPTGIPILQFWPMGPKKSRVVSSWLAPDHDPANPHPLWPTRLSNWERILYEDLQYAPQIQESLESPGFKGMPLNYQERRIYHWHEELDRRIGLNIVPEHARVQQVLSDWVQKD</sequence>
<keyword evidence="10" id="KW-1185">Reference proteome</keyword>
<name>A0ABU1WZ69_SPHXE</name>
<evidence type="ECO:0000259" key="8">
    <source>
        <dbReference type="PROSITE" id="PS51296"/>
    </source>
</evidence>
<keyword evidence="7" id="KW-0520">NAD</keyword>
<dbReference type="CDD" id="cd00680">
    <property type="entry name" value="RHO_alpha_C"/>
    <property type="match status" value="1"/>
</dbReference>
<dbReference type="SUPFAM" id="SSF55961">
    <property type="entry name" value="Bet v1-like"/>
    <property type="match status" value="1"/>
</dbReference>
<evidence type="ECO:0000256" key="1">
    <source>
        <dbReference type="ARBA" id="ARBA00001962"/>
    </source>
</evidence>
<keyword evidence="6" id="KW-0411">Iron-sulfur</keyword>
<dbReference type="EMBL" id="JAVDWV010000004">
    <property type="protein sequence ID" value="MDR7154216.1"/>
    <property type="molecule type" value="Genomic_DNA"/>
</dbReference>
<evidence type="ECO:0000256" key="3">
    <source>
        <dbReference type="ARBA" id="ARBA00022723"/>
    </source>
</evidence>
<dbReference type="InterPro" id="IPR001663">
    <property type="entry name" value="Rng_hydr_dOase-A"/>
</dbReference>
<comment type="caution">
    <text evidence="9">The sequence shown here is derived from an EMBL/GenBank/DDBJ whole genome shotgun (WGS) entry which is preliminary data.</text>
</comment>
<dbReference type="InterPro" id="IPR015879">
    <property type="entry name" value="Ring_hydroxy_dOase_asu_C_dom"/>
</dbReference>
<keyword evidence="4" id="KW-0560">Oxidoreductase</keyword>
<evidence type="ECO:0000256" key="5">
    <source>
        <dbReference type="ARBA" id="ARBA00023004"/>
    </source>
</evidence>
<dbReference type="Pfam" id="PF00848">
    <property type="entry name" value="Ring_hydroxyl_A"/>
    <property type="match status" value="1"/>
</dbReference>
<keyword evidence="3" id="KW-0479">Metal-binding</keyword>
<comment type="cofactor">
    <cofactor evidence="1">
        <name>Fe cation</name>
        <dbReference type="ChEBI" id="CHEBI:24875"/>
    </cofactor>
</comment>
<dbReference type="PANTHER" id="PTHR43756:SF5">
    <property type="entry name" value="CHOLINE MONOOXYGENASE, CHLOROPLASTIC"/>
    <property type="match status" value="1"/>
</dbReference>
<keyword evidence="5" id="KW-0408">Iron</keyword>
<feature type="domain" description="Rieske" evidence="8">
    <location>
        <begin position="74"/>
        <end position="182"/>
    </location>
</feature>
<dbReference type="InterPro" id="IPR017941">
    <property type="entry name" value="Rieske_2Fe-2S"/>
</dbReference>
<dbReference type="PANTHER" id="PTHR43756">
    <property type="entry name" value="CHOLINE MONOOXYGENASE, CHLOROPLASTIC"/>
    <property type="match status" value="1"/>
</dbReference>
<evidence type="ECO:0000256" key="2">
    <source>
        <dbReference type="ARBA" id="ARBA00022714"/>
    </source>
</evidence>
<proteinExistence type="predicted"/>
<protein>
    <submittedName>
        <fullName evidence="9">Phenylpropionate dioxygenase-like ring-hydroxylating dioxygenase large terminal subunit</fullName>
    </submittedName>
</protein>
<evidence type="ECO:0000313" key="9">
    <source>
        <dbReference type="EMBL" id="MDR7154216.1"/>
    </source>
</evidence>
<accession>A0ABU1WZ69</accession>
<dbReference type="Proteomes" id="UP001267638">
    <property type="component" value="Unassembled WGS sequence"/>
</dbReference>